<dbReference type="InterPro" id="IPR055370">
    <property type="entry name" value="Lsr2_DNA-bd"/>
</dbReference>
<evidence type="ECO:0000256" key="1">
    <source>
        <dbReference type="ARBA" id="ARBA00023125"/>
    </source>
</evidence>
<organism evidence="4 5">
    <name type="scientific">Isoptericola peretonis</name>
    <dbReference type="NCBI Taxonomy" id="2918523"/>
    <lineage>
        <taxon>Bacteria</taxon>
        <taxon>Bacillati</taxon>
        <taxon>Actinomycetota</taxon>
        <taxon>Actinomycetes</taxon>
        <taxon>Micrococcales</taxon>
        <taxon>Promicromonosporaceae</taxon>
        <taxon>Isoptericola</taxon>
    </lineage>
</organism>
<proteinExistence type="predicted"/>
<evidence type="ECO:0000313" key="4">
    <source>
        <dbReference type="EMBL" id="MCK9795122.1"/>
    </source>
</evidence>
<dbReference type="Gene3D" id="4.10.320.10">
    <property type="entry name" value="E3-binding domain"/>
    <property type="match status" value="1"/>
</dbReference>
<dbReference type="EMBL" id="JALQCY010000005">
    <property type="protein sequence ID" value="MCK9795122.1"/>
    <property type="molecule type" value="Genomic_DNA"/>
</dbReference>
<dbReference type="RefSeq" id="WP_416344982.1">
    <property type="nucleotide sequence ID" value="NZ_JALQCY010000005.1"/>
</dbReference>
<dbReference type="Gene3D" id="3.30.60.230">
    <property type="entry name" value="Lsr2, dimerization domain"/>
    <property type="match status" value="1"/>
</dbReference>
<feature type="domain" description="Lsr2 DNA-binding" evidence="3">
    <location>
        <begin position="74"/>
        <end position="110"/>
    </location>
</feature>
<feature type="domain" description="Lsr2 dimerization" evidence="2">
    <location>
        <begin position="1"/>
        <end position="57"/>
    </location>
</feature>
<dbReference type="InterPro" id="IPR024412">
    <property type="entry name" value="Lsr2_dim_dom"/>
</dbReference>
<keyword evidence="1" id="KW-0238">DNA-binding</keyword>
<sequence length="111" mass="12150">MVQKQQIVLIDDIDGSDADETVTFALDGVSYEIDLTSAHASELRDSFASWIGHGRKTSARLGGTTRSAGRRTTTDRAQLAKIREWARENGHQVSDRGRISSSVMAAYESAH</sequence>
<protein>
    <submittedName>
        <fullName evidence="4">Lsr2 family protein</fullName>
    </submittedName>
</protein>
<dbReference type="Pfam" id="PF11774">
    <property type="entry name" value="Lsr2"/>
    <property type="match status" value="1"/>
</dbReference>
<dbReference type="InterPro" id="IPR036625">
    <property type="entry name" value="E3-bd_dom_sf"/>
</dbReference>
<accession>A0ABT0J6K0</accession>
<dbReference type="InterPro" id="IPR042261">
    <property type="entry name" value="Lsr2-like_dimerization"/>
</dbReference>
<dbReference type="Proteomes" id="UP001651050">
    <property type="component" value="Unassembled WGS sequence"/>
</dbReference>
<evidence type="ECO:0000259" key="3">
    <source>
        <dbReference type="Pfam" id="PF23359"/>
    </source>
</evidence>
<keyword evidence="5" id="KW-1185">Reference proteome</keyword>
<reference evidence="4 5" key="1">
    <citation type="submission" date="2022-02" db="EMBL/GenBank/DDBJ databases">
        <title>The car tank lid bacteriome: a reservoir of bacteria with potential in bioremediation of fuel.</title>
        <authorList>
            <person name="Vidal-Verdu A."/>
            <person name="Gomez-Martinez D."/>
            <person name="Latorre-Perez A."/>
            <person name="Pereto J."/>
            <person name="Porcar M."/>
        </authorList>
    </citation>
    <scope>NUCLEOTIDE SEQUENCE [LARGE SCALE GENOMIC DNA]</scope>
    <source>
        <strain evidence="4 5">4D.3</strain>
    </source>
</reference>
<gene>
    <name evidence="4" type="ORF">M1843_15335</name>
</gene>
<comment type="caution">
    <text evidence="4">The sequence shown here is derived from an EMBL/GenBank/DDBJ whole genome shotgun (WGS) entry which is preliminary data.</text>
</comment>
<name>A0ABT0J6K0_9MICO</name>
<dbReference type="Pfam" id="PF23359">
    <property type="entry name" value="Lsr2_DNA-bd"/>
    <property type="match status" value="1"/>
</dbReference>
<evidence type="ECO:0000313" key="5">
    <source>
        <dbReference type="Proteomes" id="UP001651050"/>
    </source>
</evidence>
<evidence type="ECO:0000259" key="2">
    <source>
        <dbReference type="Pfam" id="PF11774"/>
    </source>
</evidence>